<evidence type="ECO:0000313" key="2">
    <source>
        <dbReference type="EMBL" id="GAA4058009.1"/>
    </source>
</evidence>
<comment type="caution">
    <text evidence="2">The sequence shown here is derived from an EMBL/GenBank/DDBJ whole genome shotgun (WGS) entry which is preliminary data.</text>
</comment>
<accession>A0ABP7V2S4</accession>
<feature type="compositionally biased region" description="Basic and acidic residues" evidence="1">
    <location>
        <begin position="13"/>
        <end position="26"/>
    </location>
</feature>
<feature type="region of interest" description="Disordered" evidence="1">
    <location>
        <begin position="1"/>
        <end position="50"/>
    </location>
</feature>
<dbReference type="EMBL" id="BAAAZG010000001">
    <property type="protein sequence ID" value="GAA4058009.1"/>
    <property type="molecule type" value="Genomic_DNA"/>
</dbReference>
<name>A0ABP7V2S4_9ACTN</name>
<dbReference type="Proteomes" id="UP001500683">
    <property type="component" value="Unassembled WGS sequence"/>
</dbReference>
<reference evidence="3" key="1">
    <citation type="journal article" date="2019" name="Int. J. Syst. Evol. Microbiol.">
        <title>The Global Catalogue of Microorganisms (GCM) 10K type strain sequencing project: providing services to taxonomists for standard genome sequencing and annotation.</title>
        <authorList>
            <consortium name="The Broad Institute Genomics Platform"/>
            <consortium name="The Broad Institute Genome Sequencing Center for Infectious Disease"/>
            <person name="Wu L."/>
            <person name="Ma J."/>
        </authorList>
    </citation>
    <scope>NUCLEOTIDE SEQUENCE [LARGE SCALE GENOMIC DNA]</scope>
    <source>
        <strain evidence="3">JCM 16702</strain>
    </source>
</reference>
<organism evidence="2 3">
    <name type="scientific">Actinomadura miaoliensis</name>
    <dbReference type="NCBI Taxonomy" id="430685"/>
    <lineage>
        <taxon>Bacteria</taxon>
        <taxon>Bacillati</taxon>
        <taxon>Actinomycetota</taxon>
        <taxon>Actinomycetes</taxon>
        <taxon>Streptosporangiales</taxon>
        <taxon>Thermomonosporaceae</taxon>
        <taxon>Actinomadura</taxon>
    </lineage>
</organism>
<sequence>MSKNGAEVAEGTRVADVKTTDPKVAKALETCRPLLPQRGGGSPSPTPAAS</sequence>
<protein>
    <submittedName>
        <fullName evidence="2">Uncharacterized protein</fullName>
    </submittedName>
</protein>
<proteinExistence type="predicted"/>
<evidence type="ECO:0000256" key="1">
    <source>
        <dbReference type="SAM" id="MobiDB-lite"/>
    </source>
</evidence>
<evidence type="ECO:0000313" key="3">
    <source>
        <dbReference type="Proteomes" id="UP001500683"/>
    </source>
</evidence>
<gene>
    <name evidence="2" type="ORF">GCM10022214_07690</name>
</gene>
<keyword evidence="3" id="KW-1185">Reference proteome</keyword>